<organism evidence="4 5">
    <name type="scientific">Prorocentrum cordatum</name>
    <dbReference type="NCBI Taxonomy" id="2364126"/>
    <lineage>
        <taxon>Eukaryota</taxon>
        <taxon>Sar</taxon>
        <taxon>Alveolata</taxon>
        <taxon>Dinophyceae</taxon>
        <taxon>Prorocentrales</taxon>
        <taxon>Prorocentraceae</taxon>
        <taxon>Prorocentrum</taxon>
    </lineage>
</organism>
<feature type="compositionally biased region" description="Low complexity" evidence="2">
    <location>
        <begin position="473"/>
        <end position="509"/>
    </location>
</feature>
<feature type="compositionally biased region" description="Basic residues" evidence="2">
    <location>
        <begin position="523"/>
        <end position="541"/>
    </location>
</feature>
<dbReference type="PANTHER" id="PTHR15239">
    <property type="entry name" value="NUCLEAR EXPORT MEDIATOR FACTOR NEMF"/>
    <property type="match status" value="1"/>
</dbReference>
<sequence>DGDEADDDEGEGEVAKPQEGENAVATKTETLADSGGCDEAGPVIPGWILRKQVHTPPAEPRWANDEFTPLRPAAGRAADPEASLAYPTFHQCADEFFAQLEEHRLVEQKAMHAQSAYAKVEKIRVDQGRRVEQLEGEQAAAERQAELIEANVELVTRVLDMLNTMVASQVDWGELWREVKRQQRLGHPIAQHIHSLDLQRNEVKLLLTAQAVDVEEDGEAGDDSEEEDRPMEVVPLDLNLSARANVSRLHSRRKETRDKTSRTLTQAEIAVKQAEKKAEKDLKKFELKQTIRRTRQTWWFEKFIWFISSENYPAKPFFIKNPSGGEVPPATLCEAGTTALCHSSAWDKHIVISPWWVTMDAVSRGAAPTGSDFVAVEGGFFVQGRRRFTPHLHLEMGITLLFHVGEASRARHRGERRSRYLEALGRAGAPAGEQAGAQSGASTEEAAEEGPAGAAEEAAEEEPAEAAEEEDAAAAGEPAGAAGQDAAAAEEPAERAGGAVAQGAARAEQAGGGGEEEAASRGGRSRISRAERRRIRPRRGREKYADQDEEDLGVSL</sequence>
<reference evidence="4" key="1">
    <citation type="submission" date="2023-10" db="EMBL/GenBank/DDBJ databases">
        <authorList>
            <person name="Chen Y."/>
            <person name="Shah S."/>
            <person name="Dougan E. K."/>
            <person name="Thang M."/>
            <person name="Chan C."/>
        </authorList>
    </citation>
    <scope>NUCLEOTIDE SEQUENCE [LARGE SCALE GENOMIC DNA]</scope>
</reference>
<comment type="caution">
    <text evidence="4">The sequence shown here is derived from an EMBL/GenBank/DDBJ whole genome shotgun (WGS) entry which is preliminary data.</text>
</comment>
<dbReference type="InterPro" id="IPR051608">
    <property type="entry name" value="RQC_Subunit_NEMF"/>
</dbReference>
<dbReference type="Pfam" id="PF05670">
    <property type="entry name" value="NFACT-R_1"/>
    <property type="match status" value="1"/>
</dbReference>
<keyword evidence="5" id="KW-1185">Reference proteome</keyword>
<protein>
    <recommendedName>
        <fullName evidence="3">NFACT RNA-binding domain-containing protein</fullName>
    </recommendedName>
</protein>
<feature type="coiled-coil region" evidence="1">
    <location>
        <begin position="124"/>
        <end position="151"/>
    </location>
</feature>
<feature type="compositionally biased region" description="Acidic residues" evidence="2">
    <location>
        <begin position="547"/>
        <end position="556"/>
    </location>
</feature>
<feature type="coiled-coil region" evidence="1">
    <location>
        <begin position="257"/>
        <end position="284"/>
    </location>
</feature>
<evidence type="ECO:0000313" key="4">
    <source>
        <dbReference type="EMBL" id="CAK0846104.1"/>
    </source>
</evidence>
<dbReference type="EMBL" id="CAUYUJ010014794">
    <property type="protein sequence ID" value="CAK0846104.1"/>
    <property type="molecule type" value="Genomic_DNA"/>
</dbReference>
<evidence type="ECO:0000256" key="1">
    <source>
        <dbReference type="SAM" id="Coils"/>
    </source>
</evidence>
<feature type="region of interest" description="Disordered" evidence="2">
    <location>
        <begin position="427"/>
        <end position="556"/>
    </location>
</feature>
<proteinExistence type="predicted"/>
<evidence type="ECO:0000259" key="3">
    <source>
        <dbReference type="Pfam" id="PF05670"/>
    </source>
</evidence>
<evidence type="ECO:0000256" key="2">
    <source>
        <dbReference type="SAM" id="MobiDB-lite"/>
    </source>
</evidence>
<feature type="domain" description="NFACT RNA-binding" evidence="3">
    <location>
        <begin position="304"/>
        <end position="367"/>
    </location>
</feature>
<keyword evidence="1" id="KW-0175">Coiled coil</keyword>
<feature type="compositionally biased region" description="Low complexity" evidence="2">
    <location>
        <begin position="427"/>
        <end position="456"/>
    </location>
</feature>
<name>A0ABN9TJU3_9DINO</name>
<gene>
    <name evidence="4" type="ORF">PCOR1329_LOCUS39707</name>
</gene>
<dbReference type="PANTHER" id="PTHR15239:SF6">
    <property type="entry name" value="RIBOSOME QUALITY CONTROL COMPLEX SUBUNIT NEMF"/>
    <property type="match status" value="1"/>
</dbReference>
<feature type="region of interest" description="Disordered" evidence="2">
    <location>
        <begin position="1"/>
        <end position="24"/>
    </location>
</feature>
<feature type="compositionally biased region" description="Acidic residues" evidence="2">
    <location>
        <begin position="1"/>
        <end position="12"/>
    </location>
</feature>
<dbReference type="InterPro" id="IPR008532">
    <property type="entry name" value="NFACT_RNA-bd"/>
</dbReference>
<dbReference type="Proteomes" id="UP001189429">
    <property type="component" value="Unassembled WGS sequence"/>
</dbReference>
<feature type="compositionally biased region" description="Acidic residues" evidence="2">
    <location>
        <begin position="457"/>
        <end position="472"/>
    </location>
</feature>
<accession>A0ABN9TJU3</accession>
<feature type="non-terminal residue" evidence="4">
    <location>
        <position position="1"/>
    </location>
</feature>
<evidence type="ECO:0000313" key="5">
    <source>
        <dbReference type="Proteomes" id="UP001189429"/>
    </source>
</evidence>